<keyword evidence="2" id="KW-1185">Reference proteome</keyword>
<dbReference type="EMBL" id="BAAAMR010000010">
    <property type="protein sequence ID" value="GAA2127365.1"/>
    <property type="molecule type" value="Genomic_DNA"/>
</dbReference>
<reference evidence="2" key="1">
    <citation type="journal article" date="2019" name="Int. J. Syst. Evol. Microbiol.">
        <title>The Global Catalogue of Microorganisms (GCM) 10K type strain sequencing project: providing services to taxonomists for standard genome sequencing and annotation.</title>
        <authorList>
            <consortium name="The Broad Institute Genomics Platform"/>
            <consortium name="The Broad Institute Genome Sequencing Center for Infectious Disease"/>
            <person name="Wu L."/>
            <person name="Ma J."/>
        </authorList>
    </citation>
    <scope>NUCLEOTIDE SEQUENCE [LARGE SCALE GENOMIC DNA]</scope>
    <source>
        <strain evidence="2">JCM 13850</strain>
    </source>
</reference>
<dbReference type="Proteomes" id="UP001501020">
    <property type="component" value="Unassembled WGS sequence"/>
</dbReference>
<comment type="caution">
    <text evidence="1">The sequence shown here is derived from an EMBL/GenBank/DDBJ whole genome shotgun (WGS) entry which is preliminary data.</text>
</comment>
<sequence>MPKPPKTTATTFEQASPTFEARHMWMAGLSDEAAFDQMAGGYDLRPLVSEMSVPWLARRPCRRGVPPRHRSRLPLDEAMASSLLKRGRPAPVCTRRRSRTEA</sequence>
<gene>
    <name evidence="1" type="ORF">GCM10009727_17100</name>
</gene>
<protein>
    <submittedName>
        <fullName evidence="1">Uncharacterized protein</fullName>
    </submittedName>
</protein>
<organism evidence="1 2">
    <name type="scientific">Actinomadura napierensis</name>
    <dbReference type="NCBI Taxonomy" id="267854"/>
    <lineage>
        <taxon>Bacteria</taxon>
        <taxon>Bacillati</taxon>
        <taxon>Actinomycetota</taxon>
        <taxon>Actinomycetes</taxon>
        <taxon>Streptosporangiales</taxon>
        <taxon>Thermomonosporaceae</taxon>
        <taxon>Actinomadura</taxon>
    </lineage>
</organism>
<proteinExistence type="predicted"/>
<evidence type="ECO:0000313" key="2">
    <source>
        <dbReference type="Proteomes" id="UP001501020"/>
    </source>
</evidence>
<evidence type="ECO:0000313" key="1">
    <source>
        <dbReference type="EMBL" id="GAA2127365.1"/>
    </source>
</evidence>
<name>A0ABP5K6E8_9ACTN</name>
<accession>A0ABP5K6E8</accession>